<dbReference type="PATRIC" id="fig|851.8.peg.14"/>
<dbReference type="AlphaFoldDB" id="A0A133PG03"/>
<protein>
    <submittedName>
        <fullName evidence="1">Uncharacterized protein</fullName>
    </submittedName>
</protein>
<dbReference type="SUPFAM" id="SSF51445">
    <property type="entry name" value="(Trans)glycosidases"/>
    <property type="match status" value="1"/>
</dbReference>
<dbReference type="PANTHER" id="PTHR35882:SF3">
    <property type="entry name" value="GLYCOSIDE-HYDROLASE FAMILY GH114 TIM-BARREL DOMAIN-CONTAINING PROTEIN"/>
    <property type="match status" value="1"/>
</dbReference>
<dbReference type="PANTHER" id="PTHR35882">
    <property type="entry name" value="PELA"/>
    <property type="match status" value="1"/>
</dbReference>
<evidence type="ECO:0000313" key="2">
    <source>
        <dbReference type="Proteomes" id="UP000070401"/>
    </source>
</evidence>
<dbReference type="Proteomes" id="UP000070401">
    <property type="component" value="Unassembled WGS sequence"/>
</dbReference>
<keyword evidence="2" id="KW-1185">Reference proteome</keyword>
<reference evidence="2" key="1">
    <citation type="submission" date="2016-01" db="EMBL/GenBank/DDBJ databases">
        <authorList>
            <person name="Mitreva M."/>
            <person name="Pepin K.H."/>
            <person name="Mihindukulasuriya K.A."/>
            <person name="Fulton R."/>
            <person name="Fronick C."/>
            <person name="O'Laughlin M."/>
            <person name="Miner T."/>
            <person name="Herter B."/>
            <person name="Rosa B.A."/>
            <person name="Cordes M."/>
            <person name="Tomlinson C."/>
            <person name="Wollam A."/>
            <person name="Palsikar V.B."/>
            <person name="Mardis E.R."/>
            <person name="Wilson R.K."/>
        </authorList>
    </citation>
    <scope>NUCLEOTIDE SEQUENCE [LARGE SCALE GENOMIC DNA]</scope>
    <source>
        <strain evidence="2">MJR7757B</strain>
    </source>
</reference>
<comment type="caution">
    <text evidence="1">The sequence shown here is derived from an EMBL/GenBank/DDBJ whole genome shotgun (WGS) entry which is preliminary data.</text>
</comment>
<organism evidence="1 2">
    <name type="scientific">Fusobacterium nucleatum</name>
    <dbReference type="NCBI Taxonomy" id="851"/>
    <lineage>
        <taxon>Bacteria</taxon>
        <taxon>Fusobacteriati</taxon>
        <taxon>Fusobacteriota</taxon>
        <taxon>Fusobacteriia</taxon>
        <taxon>Fusobacteriales</taxon>
        <taxon>Fusobacteriaceae</taxon>
        <taxon>Fusobacterium</taxon>
    </lineage>
</organism>
<sequence>MINIKKIFFFFNADKLYKTIEELKIKNNGGKRLVIAYLSIGEAEDYRFYWNKKKPNWIVKENENWERNCIVKYWSPEWKSIIKEYQKN</sequence>
<dbReference type="EMBL" id="LRPY01000001">
    <property type="protein sequence ID" value="KXA27498.1"/>
    <property type="molecule type" value="Genomic_DNA"/>
</dbReference>
<name>A0A133PG03_FUSNU</name>
<gene>
    <name evidence="1" type="ORF">HMPREF3221_00014</name>
</gene>
<accession>A0A133PG03</accession>
<dbReference type="InterPro" id="IPR013785">
    <property type="entry name" value="Aldolase_TIM"/>
</dbReference>
<dbReference type="Gene3D" id="3.20.20.70">
    <property type="entry name" value="Aldolase class I"/>
    <property type="match status" value="1"/>
</dbReference>
<proteinExistence type="predicted"/>
<evidence type="ECO:0000313" key="1">
    <source>
        <dbReference type="EMBL" id="KXA27498.1"/>
    </source>
</evidence>
<dbReference type="InterPro" id="IPR017853">
    <property type="entry name" value="GH"/>
</dbReference>